<name>A0A9N9FEK5_9GLOM</name>
<proteinExistence type="predicted"/>
<reference evidence="1" key="1">
    <citation type="submission" date="2021-06" db="EMBL/GenBank/DDBJ databases">
        <authorList>
            <person name="Kallberg Y."/>
            <person name="Tangrot J."/>
            <person name="Rosling A."/>
        </authorList>
    </citation>
    <scope>NUCLEOTIDE SEQUENCE</scope>
    <source>
        <strain evidence="1">IN212</strain>
    </source>
</reference>
<gene>
    <name evidence="1" type="ORF">RFULGI_LOCUS3764</name>
</gene>
<protein>
    <submittedName>
        <fullName evidence="1">17670_t:CDS:1</fullName>
    </submittedName>
</protein>
<feature type="non-terminal residue" evidence="1">
    <location>
        <position position="1"/>
    </location>
</feature>
<organism evidence="1 2">
    <name type="scientific">Racocetra fulgida</name>
    <dbReference type="NCBI Taxonomy" id="60492"/>
    <lineage>
        <taxon>Eukaryota</taxon>
        <taxon>Fungi</taxon>
        <taxon>Fungi incertae sedis</taxon>
        <taxon>Mucoromycota</taxon>
        <taxon>Glomeromycotina</taxon>
        <taxon>Glomeromycetes</taxon>
        <taxon>Diversisporales</taxon>
        <taxon>Gigasporaceae</taxon>
        <taxon>Racocetra</taxon>
    </lineage>
</organism>
<dbReference type="EMBL" id="CAJVPZ010003454">
    <property type="protein sequence ID" value="CAG8530397.1"/>
    <property type="molecule type" value="Genomic_DNA"/>
</dbReference>
<comment type="caution">
    <text evidence="1">The sequence shown here is derived from an EMBL/GenBank/DDBJ whole genome shotgun (WGS) entry which is preliminary data.</text>
</comment>
<keyword evidence="2" id="KW-1185">Reference proteome</keyword>
<evidence type="ECO:0000313" key="2">
    <source>
        <dbReference type="Proteomes" id="UP000789396"/>
    </source>
</evidence>
<dbReference type="AlphaFoldDB" id="A0A9N9FEK5"/>
<sequence length="69" mass="8125">LLDQNTYPLVEFLILNSKGLFFPLYDVEYNRFGNIVDFMDFIINTYGFYGFDKTDKTSNIHSFDLAYCS</sequence>
<dbReference type="Proteomes" id="UP000789396">
    <property type="component" value="Unassembled WGS sequence"/>
</dbReference>
<accession>A0A9N9FEK5</accession>
<evidence type="ECO:0000313" key="1">
    <source>
        <dbReference type="EMBL" id="CAG8530397.1"/>
    </source>
</evidence>